<evidence type="ECO:0000313" key="6">
    <source>
        <dbReference type="Proteomes" id="UP001642484"/>
    </source>
</evidence>
<evidence type="ECO:0000313" key="5">
    <source>
        <dbReference type="EMBL" id="CAK8995683.1"/>
    </source>
</evidence>
<dbReference type="SUPFAM" id="SSF52540">
    <property type="entry name" value="P-loop containing nucleoside triphosphate hydrolases"/>
    <property type="match status" value="1"/>
</dbReference>
<sequence length="203" mass="21701">MTLRVGRASRRLAALLEDIIAEQTPILLLGPPGVGKTTLLRAMSDSISQDYVTVIVDPTGEIAGSGDSCHPAVGRSRKEAAYSDQDTDRSAARRLAMGRAVENMGCQVLVVDEIGTEMEALAARTLGERGVQLLATAHGKTIRNLLSNNELRDLLGGFRTVVIGDLNPRYIDQGKKNITERVAAPVFKTPGVDPFLNTPGDPP</sequence>
<keyword evidence="2" id="KW-0067">ATP-binding</keyword>
<comment type="caution">
    <text evidence="5">The sequence shown here is derived from an EMBL/GenBank/DDBJ whole genome shotgun (WGS) entry which is preliminary data.</text>
</comment>
<accession>A0ABP0HZL1</accession>
<reference evidence="5 6" key="1">
    <citation type="submission" date="2024-02" db="EMBL/GenBank/DDBJ databases">
        <authorList>
            <person name="Chen Y."/>
            <person name="Shah S."/>
            <person name="Dougan E. K."/>
            <person name="Thang M."/>
            <person name="Chan C."/>
        </authorList>
    </citation>
    <scope>NUCLEOTIDE SEQUENCE [LARGE SCALE GENOMIC DNA]</scope>
</reference>
<keyword evidence="6" id="KW-1185">Reference proteome</keyword>
<dbReference type="InterPro" id="IPR003593">
    <property type="entry name" value="AAA+_ATPase"/>
</dbReference>
<feature type="region of interest" description="Disordered" evidence="3">
    <location>
        <begin position="65"/>
        <end position="87"/>
    </location>
</feature>
<protein>
    <recommendedName>
        <fullName evidence="4">AAA+ ATPase domain-containing protein</fullName>
    </recommendedName>
</protein>
<name>A0ABP0HZL1_9DINO</name>
<dbReference type="Proteomes" id="UP001642484">
    <property type="component" value="Unassembled WGS sequence"/>
</dbReference>
<organism evidence="5 6">
    <name type="scientific">Durusdinium trenchii</name>
    <dbReference type="NCBI Taxonomy" id="1381693"/>
    <lineage>
        <taxon>Eukaryota</taxon>
        <taxon>Sar</taxon>
        <taxon>Alveolata</taxon>
        <taxon>Dinophyceae</taxon>
        <taxon>Suessiales</taxon>
        <taxon>Symbiodiniaceae</taxon>
        <taxon>Durusdinium</taxon>
    </lineage>
</organism>
<evidence type="ECO:0000256" key="3">
    <source>
        <dbReference type="SAM" id="MobiDB-lite"/>
    </source>
</evidence>
<dbReference type="InterPro" id="IPR045735">
    <property type="entry name" value="Spore_III_AA_AAA+_ATPase"/>
</dbReference>
<proteinExistence type="predicted"/>
<dbReference type="Gene3D" id="3.40.50.300">
    <property type="entry name" value="P-loop containing nucleotide triphosphate hydrolases"/>
    <property type="match status" value="1"/>
</dbReference>
<gene>
    <name evidence="5" type="ORF">CCMP2556_LOCUS4129</name>
</gene>
<evidence type="ECO:0000256" key="2">
    <source>
        <dbReference type="ARBA" id="ARBA00022840"/>
    </source>
</evidence>
<dbReference type="PANTHER" id="PTHR20953:SF3">
    <property type="entry name" value="P-LOOP CONTAINING NUCLEOSIDE TRIPHOSPHATE HYDROLASES SUPERFAMILY PROTEIN"/>
    <property type="match status" value="1"/>
</dbReference>
<dbReference type="SMART" id="SM00382">
    <property type="entry name" value="AAA"/>
    <property type="match status" value="1"/>
</dbReference>
<evidence type="ECO:0000259" key="4">
    <source>
        <dbReference type="SMART" id="SM00382"/>
    </source>
</evidence>
<dbReference type="Pfam" id="PF19568">
    <property type="entry name" value="Spore_III_AA"/>
    <property type="match status" value="1"/>
</dbReference>
<dbReference type="InterPro" id="IPR027417">
    <property type="entry name" value="P-loop_NTPase"/>
</dbReference>
<evidence type="ECO:0000256" key="1">
    <source>
        <dbReference type="ARBA" id="ARBA00022741"/>
    </source>
</evidence>
<keyword evidence="1" id="KW-0547">Nucleotide-binding</keyword>
<dbReference type="EMBL" id="CAXAMN010001669">
    <property type="protein sequence ID" value="CAK8995683.1"/>
    <property type="molecule type" value="Genomic_DNA"/>
</dbReference>
<dbReference type="PANTHER" id="PTHR20953">
    <property type="entry name" value="KINASE-RELATED"/>
    <property type="match status" value="1"/>
</dbReference>
<feature type="compositionally biased region" description="Basic and acidic residues" evidence="3">
    <location>
        <begin position="76"/>
        <end position="87"/>
    </location>
</feature>
<feature type="domain" description="AAA+ ATPase" evidence="4">
    <location>
        <begin position="22"/>
        <end position="169"/>
    </location>
</feature>